<dbReference type="SUPFAM" id="SSF75217">
    <property type="entry name" value="alpha/beta knot"/>
    <property type="match status" value="1"/>
</dbReference>
<accession>Q6BHG5</accession>
<reference evidence="2 3" key="1">
    <citation type="journal article" date="2004" name="Nature">
        <title>Genome evolution in yeasts.</title>
        <authorList>
            <consortium name="Genolevures"/>
            <person name="Dujon B."/>
            <person name="Sherman D."/>
            <person name="Fischer G."/>
            <person name="Durrens P."/>
            <person name="Casaregola S."/>
            <person name="Lafontaine I."/>
            <person name="de Montigny J."/>
            <person name="Marck C."/>
            <person name="Neuveglise C."/>
            <person name="Talla E."/>
            <person name="Goffard N."/>
            <person name="Frangeul L."/>
            <person name="Aigle M."/>
            <person name="Anthouard V."/>
            <person name="Babour A."/>
            <person name="Barbe V."/>
            <person name="Barnay S."/>
            <person name="Blanchin S."/>
            <person name="Beckerich J.M."/>
            <person name="Beyne E."/>
            <person name="Bleykasten C."/>
            <person name="Boisrame A."/>
            <person name="Boyer J."/>
            <person name="Cattolico L."/>
            <person name="Confanioleri F."/>
            <person name="de Daruvar A."/>
            <person name="Despons L."/>
            <person name="Fabre E."/>
            <person name="Fairhead C."/>
            <person name="Ferry-Dumazet H."/>
            <person name="Groppi A."/>
            <person name="Hantraye F."/>
            <person name="Hennequin C."/>
            <person name="Jauniaux N."/>
            <person name="Joyet P."/>
            <person name="Kachouri R."/>
            <person name="Kerrest A."/>
            <person name="Koszul R."/>
            <person name="Lemaire M."/>
            <person name="Lesur I."/>
            <person name="Ma L."/>
            <person name="Muller H."/>
            <person name="Nicaud J.M."/>
            <person name="Nikolski M."/>
            <person name="Oztas S."/>
            <person name="Ozier-Kalogeropoulos O."/>
            <person name="Pellenz S."/>
            <person name="Potier S."/>
            <person name="Richard G.F."/>
            <person name="Straub M.L."/>
            <person name="Suleau A."/>
            <person name="Swennene D."/>
            <person name="Tekaia F."/>
            <person name="Wesolowski-Louvel M."/>
            <person name="Westhof E."/>
            <person name="Wirth B."/>
            <person name="Zeniou-Meyer M."/>
            <person name="Zivanovic I."/>
            <person name="Bolotin-Fukuhara M."/>
            <person name="Thierry A."/>
            <person name="Bouchier C."/>
            <person name="Caudron B."/>
            <person name="Scarpelli C."/>
            <person name="Gaillardin C."/>
            <person name="Weissenbach J."/>
            <person name="Wincker P."/>
            <person name="Souciet J.L."/>
        </authorList>
    </citation>
    <scope>NUCLEOTIDE SEQUENCE [LARGE SCALE GENOMIC DNA]</scope>
    <source>
        <strain evidence="3">ATCC 36239 / CBS 767 / BCRC 21394 / JCM 1990 / NBRC 0083 / IGC 2968</strain>
    </source>
</reference>
<dbReference type="OMA" id="YGYHVRI"/>
<protein>
    <submittedName>
        <fullName evidence="2">DEHA2G18788p</fullName>
    </submittedName>
</protein>
<dbReference type="VEuPathDB" id="FungiDB:DEHA2G18788g"/>
<dbReference type="eggNOG" id="KOG3925">
    <property type="taxonomic scope" value="Eukaryota"/>
</dbReference>
<comment type="similarity">
    <text evidence="1">Belongs to the class IV-like SAM-binding methyltransferase superfamily.</text>
</comment>
<dbReference type="STRING" id="284592.Q6BHG5"/>
<dbReference type="RefSeq" id="XP_462356.2">
    <property type="nucleotide sequence ID" value="XM_462356.1"/>
</dbReference>
<dbReference type="EMBL" id="CR382139">
    <property type="protein sequence ID" value="CAG90863.2"/>
    <property type="molecule type" value="Genomic_DNA"/>
</dbReference>
<dbReference type="Gene3D" id="3.40.1280.10">
    <property type="match status" value="2"/>
</dbReference>
<dbReference type="Proteomes" id="UP000000599">
    <property type="component" value="Chromosome G"/>
</dbReference>
<dbReference type="PANTHER" id="PTHR12150:SF13">
    <property type="entry name" value="METHYLTRANSFERASE C9ORF114-RELATED"/>
    <property type="match status" value="1"/>
</dbReference>
<proteinExistence type="inferred from homology"/>
<gene>
    <name evidence="2" type="ordered locus">DEHA2G18788g</name>
</gene>
<dbReference type="InterPro" id="IPR003750">
    <property type="entry name" value="Put_MeTrfase-C9orf114-like"/>
</dbReference>
<organism evidence="2 3">
    <name type="scientific">Debaryomyces hansenii (strain ATCC 36239 / CBS 767 / BCRC 21394 / JCM 1990 / NBRC 0083 / IGC 2968)</name>
    <name type="common">Yeast</name>
    <name type="synonym">Torulaspora hansenii</name>
    <dbReference type="NCBI Taxonomy" id="284592"/>
    <lineage>
        <taxon>Eukaryota</taxon>
        <taxon>Fungi</taxon>
        <taxon>Dikarya</taxon>
        <taxon>Ascomycota</taxon>
        <taxon>Saccharomycotina</taxon>
        <taxon>Pichiomycetes</taxon>
        <taxon>Debaryomycetaceae</taxon>
        <taxon>Debaryomyces</taxon>
    </lineage>
</organism>
<dbReference type="InParanoid" id="Q6BHG5"/>
<dbReference type="PANTHER" id="PTHR12150">
    <property type="entry name" value="CLASS IV SAM-BINDING METHYLTRANSFERASE-RELATED"/>
    <property type="match status" value="1"/>
</dbReference>
<evidence type="ECO:0000256" key="1">
    <source>
        <dbReference type="ARBA" id="ARBA00009841"/>
    </source>
</evidence>
<dbReference type="CDD" id="cd18086">
    <property type="entry name" value="HsC9orf114-like"/>
    <property type="match status" value="1"/>
</dbReference>
<dbReference type="Pfam" id="PF02598">
    <property type="entry name" value="Methyltrn_RNA_3"/>
    <property type="match status" value="1"/>
</dbReference>
<dbReference type="FunCoup" id="Q6BHG5">
    <property type="interactions" value="1003"/>
</dbReference>
<dbReference type="InterPro" id="IPR029028">
    <property type="entry name" value="Alpha/beta_knot_MTases"/>
</dbReference>
<evidence type="ECO:0000313" key="3">
    <source>
        <dbReference type="Proteomes" id="UP000000599"/>
    </source>
</evidence>
<dbReference type="HOGENOM" id="CLU_061859_0_0_1"/>
<dbReference type="OrthoDB" id="361029at2759"/>
<dbReference type="InterPro" id="IPR029026">
    <property type="entry name" value="tRNA_m1G_MTases_N"/>
</dbReference>
<dbReference type="GeneID" id="2905297"/>
<dbReference type="KEGG" id="dha:DEHA2G18788g"/>
<keyword evidence="3" id="KW-1185">Reference proteome</keyword>
<name>Q6BHG5_DEBHA</name>
<dbReference type="AlphaFoldDB" id="Q6BHG5"/>
<evidence type="ECO:0000313" key="2">
    <source>
        <dbReference type="EMBL" id="CAG90863.2"/>
    </source>
</evidence>
<sequence length="382" mass="42445">MAKRKTEAKEEKPVKKPVKAIPETQYSICVPSTIISAANAKNLEQITSIAYQIAKAATIYNVAEVVVLDVPTSSKKQDLAEKEAAKVVELGSNKGGKKIKFNFSDEDILKPTAVEKTKEPETPVDLSSDLNENNTLLFATLLQYFMTPPYLVKSVFANNQFHTKFKYAQKLPKISTLPFMSNNHVSKDFKEGLTIPKATPKVTKKNKKVSALKKLSVTKYVNIGDAEPFVLDHEVPVNVRVTVDLKNKKIVSPLQAYGLIGSKSSFGYHVRYCANFSSIFTQCSFPEGYTSTIYVNCDDYFNSNDTIEARNSINKNPDLSPNDGKILLLFGNYNDIDYSFQNDKANLPGVENASQMFDGELPIPKGVKIEDATLISLTKVYH</sequence>